<accession>F1Z9E2</accession>
<dbReference type="HOGENOM" id="CLU_094225_0_0_5"/>
<keyword evidence="4" id="KW-1185">Reference proteome</keyword>
<feature type="compositionally biased region" description="Polar residues" evidence="1">
    <location>
        <begin position="126"/>
        <end position="135"/>
    </location>
</feature>
<evidence type="ECO:0000256" key="1">
    <source>
        <dbReference type="SAM" id="MobiDB-lite"/>
    </source>
</evidence>
<reference evidence="3 4" key="1">
    <citation type="journal article" date="2012" name="J. Bacteriol.">
        <title>Draft Genome Sequence of Novosphingobium nitrogenifigens Y88T.</title>
        <authorList>
            <person name="Strabala T.J."/>
            <person name="Macdonald L."/>
            <person name="Liu V."/>
            <person name="Smit A.M."/>
        </authorList>
    </citation>
    <scope>NUCLEOTIDE SEQUENCE [LARGE SCALE GENOMIC DNA]</scope>
    <source>
        <strain evidence="3 4">DSM 19370</strain>
    </source>
</reference>
<dbReference type="OrthoDB" id="7410762at2"/>
<dbReference type="STRING" id="983920.Y88_0858"/>
<comment type="caution">
    <text evidence="3">The sequence shown here is derived from an EMBL/GenBank/DDBJ whole genome shotgun (WGS) entry which is preliminary data.</text>
</comment>
<dbReference type="RefSeq" id="WP_008066176.1">
    <property type="nucleotide sequence ID" value="NZ_AQWK01000002.1"/>
</dbReference>
<feature type="transmembrane region" description="Helical" evidence="2">
    <location>
        <begin position="17"/>
        <end position="35"/>
    </location>
</feature>
<protein>
    <submittedName>
        <fullName evidence="3">Uncharacterized protein</fullName>
    </submittedName>
</protein>
<name>F1Z9E2_9SPHN</name>
<keyword evidence="2" id="KW-0812">Transmembrane</keyword>
<organism evidence="3 4">
    <name type="scientific">Novosphingobium nitrogenifigens DSM 19370</name>
    <dbReference type="NCBI Taxonomy" id="983920"/>
    <lineage>
        <taxon>Bacteria</taxon>
        <taxon>Pseudomonadati</taxon>
        <taxon>Pseudomonadota</taxon>
        <taxon>Alphaproteobacteria</taxon>
        <taxon>Sphingomonadales</taxon>
        <taxon>Sphingomonadaceae</taxon>
        <taxon>Novosphingobium</taxon>
    </lineage>
</organism>
<evidence type="ECO:0000256" key="2">
    <source>
        <dbReference type="SAM" id="Phobius"/>
    </source>
</evidence>
<dbReference type="EMBL" id="AEWJ01000041">
    <property type="protein sequence ID" value="EGD58800.1"/>
    <property type="molecule type" value="Genomic_DNA"/>
</dbReference>
<evidence type="ECO:0000313" key="4">
    <source>
        <dbReference type="Proteomes" id="UP000004728"/>
    </source>
</evidence>
<evidence type="ECO:0000313" key="3">
    <source>
        <dbReference type="EMBL" id="EGD58800.1"/>
    </source>
</evidence>
<dbReference type="Proteomes" id="UP000004728">
    <property type="component" value="Unassembled WGS sequence"/>
</dbReference>
<dbReference type="eggNOG" id="ENOG5031AVG">
    <property type="taxonomic scope" value="Bacteria"/>
</dbReference>
<sequence length="253" mass="27248">MDAGRSRYSGAPPQSRFIAFVLSGAICALLLLALLSMAAMRDEGRTGGAILSAINLSPPPGEKTPTPKQAHQAAKSATSPHQQQVATAPPKLPPRVEIPNDHKVEWPEGFVHMSHADLAAADISNIHSAPSTGKSDASAGGGGNAGGEGPGGAHLYSAQWYHEPRDAEIQGYMRPGQSTGRWAEIACRTIQDYHVEDCHELDEQPRGSGMARVLREAAWQFLVRPPRVDGKSLVGTWVRIHFDFDKHRRDDDG</sequence>
<dbReference type="InParanoid" id="F1Z9E2"/>
<feature type="compositionally biased region" description="Gly residues" evidence="1">
    <location>
        <begin position="139"/>
        <end position="151"/>
    </location>
</feature>
<feature type="region of interest" description="Disordered" evidence="1">
    <location>
        <begin position="53"/>
        <end position="96"/>
    </location>
</feature>
<feature type="compositionally biased region" description="Polar residues" evidence="1">
    <location>
        <begin position="75"/>
        <end position="86"/>
    </location>
</feature>
<keyword evidence="2" id="KW-0472">Membrane</keyword>
<keyword evidence="2" id="KW-1133">Transmembrane helix</keyword>
<proteinExistence type="predicted"/>
<dbReference type="AlphaFoldDB" id="F1Z9E2"/>
<feature type="region of interest" description="Disordered" evidence="1">
    <location>
        <begin position="126"/>
        <end position="151"/>
    </location>
</feature>
<gene>
    <name evidence="3" type="ORF">Y88_0858</name>
</gene>